<name>A0ABS4YNK4_9MICO</name>
<sequence length="166" mass="18374">MRPLTEHQIRTSFVNASKGDAQRAALPDLAAVAWDELDYLGWQDPRKPLLHYVALEVDDELVCLLLRGTGKTPPRKMMCAWCEDVIDGLHAASFAAPRGGAEGRRGNTIGTSLCADFRCSQNVRRAPTAFEMQTEDEALLAYHRQERIDGLRDRSTGFARAVMTGA</sequence>
<evidence type="ECO:0000313" key="2">
    <source>
        <dbReference type="EMBL" id="MBP2410371.1"/>
    </source>
</evidence>
<comment type="caution">
    <text evidence="2">The sequence shown here is derived from an EMBL/GenBank/DDBJ whole genome shotgun (WGS) entry which is preliminary data.</text>
</comment>
<evidence type="ECO:0000259" key="1">
    <source>
        <dbReference type="Pfam" id="PF16571"/>
    </source>
</evidence>
<dbReference type="RefSeq" id="WP_209893890.1">
    <property type="nucleotide sequence ID" value="NZ_BAAAJV010000008.1"/>
</dbReference>
<organism evidence="2 3">
    <name type="scientific">Brachybacterium fresconis</name>
    <dbReference type="NCBI Taxonomy" id="173363"/>
    <lineage>
        <taxon>Bacteria</taxon>
        <taxon>Bacillati</taxon>
        <taxon>Actinomycetota</taxon>
        <taxon>Actinomycetes</taxon>
        <taxon>Micrococcales</taxon>
        <taxon>Dermabacteraceae</taxon>
        <taxon>Brachybacterium</taxon>
    </lineage>
</organism>
<reference evidence="2 3" key="1">
    <citation type="submission" date="2021-03" db="EMBL/GenBank/DDBJ databases">
        <title>Sequencing the genomes of 1000 actinobacteria strains.</title>
        <authorList>
            <person name="Klenk H.-P."/>
        </authorList>
    </citation>
    <scope>NUCLEOTIDE SEQUENCE [LARGE SCALE GENOMIC DNA]</scope>
    <source>
        <strain evidence="2 3">DSM 14564</strain>
    </source>
</reference>
<gene>
    <name evidence="2" type="ORF">JOF44_003274</name>
</gene>
<dbReference type="Pfam" id="PF16571">
    <property type="entry name" value="FBP_C"/>
    <property type="match status" value="1"/>
</dbReference>
<feature type="domain" description="Elongation factor G-binding protein C-terminal treble-clef zinc-finger" evidence="1">
    <location>
        <begin position="8"/>
        <end position="162"/>
    </location>
</feature>
<protein>
    <recommendedName>
        <fullName evidence="1">Elongation factor G-binding protein C-terminal treble-clef zinc-finger domain-containing protein</fullName>
    </recommendedName>
</protein>
<dbReference type="InterPro" id="IPR032330">
    <property type="entry name" value="EF-G-binding_C"/>
</dbReference>
<keyword evidence="3" id="KW-1185">Reference proteome</keyword>
<evidence type="ECO:0000313" key="3">
    <source>
        <dbReference type="Proteomes" id="UP000698222"/>
    </source>
</evidence>
<proteinExistence type="predicted"/>
<accession>A0ABS4YNK4</accession>
<dbReference type="Proteomes" id="UP000698222">
    <property type="component" value="Unassembled WGS sequence"/>
</dbReference>
<dbReference type="EMBL" id="JAGIOC010000001">
    <property type="protein sequence ID" value="MBP2410371.1"/>
    <property type="molecule type" value="Genomic_DNA"/>
</dbReference>